<accession>A0A1I1K0H5</accession>
<evidence type="ECO:0000256" key="8">
    <source>
        <dbReference type="PROSITE-ProRule" id="PRU01360"/>
    </source>
</evidence>
<dbReference type="PANTHER" id="PTHR30069">
    <property type="entry name" value="TONB-DEPENDENT OUTER MEMBRANE RECEPTOR"/>
    <property type="match status" value="1"/>
</dbReference>
<keyword evidence="3 8" id="KW-1134">Transmembrane beta strand</keyword>
<dbReference type="Gene3D" id="2.170.130.10">
    <property type="entry name" value="TonB-dependent receptor, plug domain"/>
    <property type="match status" value="1"/>
</dbReference>
<dbReference type="EMBL" id="FOLL01000014">
    <property type="protein sequence ID" value="SFC54011.1"/>
    <property type="molecule type" value="Genomic_DNA"/>
</dbReference>
<dbReference type="AlphaFoldDB" id="A0A1I1K0H5"/>
<dbReference type="Gene3D" id="2.60.40.1120">
    <property type="entry name" value="Carboxypeptidase-like, regulatory domain"/>
    <property type="match status" value="1"/>
</dbReference>
<protein>
    <submittedName>
        <fullName evidence="11">TonB-linked outer membrane protein, SusC/RagA family</fullName>
    </submittedName>
</protein>
<evidence type="ECO:0000313" key="11">
    <source>
        <dbReference type="EMBL" id="SFC54011.1"/>
    </source>
</evidence>
<keyword evidence="7 8" id="KW-0998">Cell outer membrane</keyword>
<dbReference type="GO" id="GO:0015344">
    <property type="term" value="F:siderophore uptake transmembrane transporter activity"/>
    <property type="evidence" value="ECO:0007669"/>
    <property type="project" value="TreeGrafter"/>
</dbReference>
<evidence type="ECO:0000256" key="2">
    <source>
        <dbReference type="ARBA" id="ARBA00022448"/>
    </source>
</evidence>
<dbReference type="InterPro" id="IPR023996">
    <property type="entry name" value="TonB-dep_OMP_SusC/RagA"/>
</dbReference>
<evidence type="ECO:0000256" key="6">
    <source>
        <dbReference type="ARBA" id="ARBA00023136"/>
    </source>
</evidence>
<sequence>MIVINSLKLSLWWIILGMAITAHAQQDSVVVTGQVTSGYDGKPLARAVVSVPGFEMMVETGTDGNYRVVLPSEASEIMFWSPGYYRTTFPLLDRRELNVTLVPDSRPNYYDEELVTNPLHRDAAAIYQRDFRRGALHVESVLQGRFSGLNVINKSGMPGEGGAMYFRGVRSFEGDNSPLMVINGVPYLPESSNSAVIGGYSRNPLLPLNLRDIQEVRLLKGAETAVYGSMGSNGVLVIETAKPADLETVIEFNGHYGVAQNPATLPVLGPGDFKSYIGDVGLTQFDDMGEMLNFFPFLRDDPDYYFNFLYNSQTDWQGLIYRPAFVTDNHLRVRGGDAVAKYNLSLGATNQGGALDNSSLTRYSTRMNATVTLGQKFDFLGTVGFTYQNANLHEQGMLTATNPILTALSRAPILSPYTKDELNNELPSYDVVRQFNVSNPLAVLNTAQMRLGGYDVFVNAGISYRPDTYWTIGTTLGIFSSFMRHTAFIPGVSSRTVMPLENGVALNTSRAGAAQVSNLFYRLNGQYERQIGVHRVEAGGGYQFIIAHSELDAGSGRNTPSDFYRTISNVSVDGRQFQGYIEPWNWMSVYGFGRYHWNNLLTLSAYFSADGTSSTGNGTDRFGLFPGGEVRWRVANMEGLHAVTWLDQLDLRVGYALTGNSRYSSKLSRPSYGSQLYRQLSGIVVANVPNDALRWEDNQTFDAAIDIGALNKRVRATVGYYQTLSKNVIQTMAASPVTGLDFRFVNGAEISNRGVEVDISATLIEQRDVGLTVGGTWSTYRSEIQSLAGDGQRVFELSNGVALVSAVGHAPYAFYGHVANEVIPSASAAQSLGLVDYKGLPFEAGDIRFTDLNHDGVIDRADRTIIGDPNPDFFGGAFVDVRYKQLSLSAYFNFSYGNQIYNAVRRHSESMNRYDNQSTAVLRRWKADGQVTDMPRAEYGDPRENSRFSSRWIEDGSFLRLSNLALRYRIQRAAVRVLEGAEIYVMGENLVTWTKYLGLDPETAYAHNPMYLGLDFGNVAQPRTFRAGINLTF</sequence>
<dbReference type="RefSeq" id="WP_090974227.1">
    <property type="nucleotide sequence ID" value="NZ_FOLL01000014.1"/>
</dbReference>
<dbReference type="InterPro" id="IPR037066">
    <property type="entry name" value="Plug_dom_sf"/>
</dbReference>
<dbReference type="GO" id="GO:0044718">
    <property type="term" value="P:siderophore transmembrane transport"/>
    <property type="evidence" value="ECO:0007669"/>
    <property type="project" value="TreeGrafter"/>
</dbReference>
<proteinExistence type="inferred from homology"/>
<dbReference type="PROSITE" id="PS52016">
    <property type="entry name" value="TONB_DEPENDENT_REC_3"/>
    <property type="match status" value="1"/>
</dbReference>
<evidence type="ECO:0000256" key="1">
    <source>
        <dbReference type="ARBA" id="ARBA00004571"/>
    </source>
</evidence>
<gene>
    <name evidence="11" type="ORF">SAMN05421747_1148</name>
</gene>
<evidence type="ECO:0000313" key="12">
    <source>
        <dbReference type="Proteomes" id="UP000199577"/>
    </source>
</evidence>
<dbReference type="SUPFAM" id="SSF49464">
    <property type="entry name" value="Carboxypeptidase regulatory domain-like"/>
    <property type="match status" value="1"/>
</dbReference>
<evidence type="ECO:0000256" key="7">
    <source>
        <dbReference type="ARBA" id="ARBA00023237"/>
    </source>
</evidence>
<dbReference type="InterPro" id="IPR012910">
    <property type="entry name" value="Plug_dom"/>
</dbReference>
<evidence type="ECO:0000256" key="4">
    <source>
        <dbReference type="ARBA" id="ARBA00022692"/>
    </source>
</evidence>
<keyword evidence="6 8" id="KW-0472">Membrane</keyword>
<dbReference type="InterPro" id="IPR039426">
    <property type="entry name" value="TonB-dep_rcpt-like"/>
</dbReference>
<dbReference type="NCBIfam" id="TIGR04056">
    <property type="entry name" value="OMP_RagA_SusC"/>
    <property type="match status" value="1"/>
</dbReference>
<keyword evidence="5 9" id="KW-0732">Signal</keyword>
<dbReference type="Pfam" id="PF07715">
    <property type="entry name" value="Plug"/>
    <property type="match status" value="1"/>
</dbReference>
<comment type="similarity">
    <text evidence="8">Belongs to the TonB-dependent receptor family.</text>
</comment>
<dbReference type="Gene3D" id="2.40.170.20">
    <property type="entry name" value="TonB-dependent receptor, beta-barrel domain"/>
    <property type="match status" value="1"/>
</dbReference>
<dbReference type="SUPFAM" id="SSF56935">
    <property type="entry name" value="Porins"/>
    <property type="match status" value="1"/>
</dbReference>
<dbReference type="PANTHER" id="PTHR30069:SF29">
    <property type="entry name" value="HEMOGLOBIN AND HEMOGLOBIN-HAPTOGLOBIN-BINDING PROTEIN 1-RELATED"/>
    <property type="match status" value="1"/>
</dbReference>
<evidence type="ECO:0000259" key="10">
    <source>
        <dbReference type="Pfam" id="PF07715"/>
    </source>
</evidence>
<keyword evidence="12" id="KW-1185">Reference proteome</keyword>
<feature type="domain" description="TonB-dependent receptor plug" evidence="10">
    <location>
        <begin position="132"/>
        <end position="235"/>
    </location>
</feature>
<feature type="chain" id="PRO_5011571931" evidence="9">
    <location>
        <begin position="25"/>
        <end position="1033"/>
    </location>
</feature>
<name>A0A1I1K0H5_9SPHI</name>
<keyword evidence="4 8" id="KW-0812">Transmembrane</keyword>
<evidence type="ECO:0000256" key="3">
    <source>
        <dbReference type="ARBA" id="ARBA00022452"/>
    </source>
</evidence>
<dbReference type="OrthoDB" id="830178at2"/>
<dbReference type="InterPro" id="IPR008969">
    <property type="entry name" value="CarboxyPept-like_regulatory"/>
</dbReference>
<dbReference type="Proteomes" id="UP000199577">
    <property type="component" value="Unassembled WGS sequence"/>
</dbReference>
<keyword evidence="2 8" id="KW-0813">Transport</keyword>
<dbReference type="STRING" id="623281.SAMN05421747_1148"/>
<dbReference type="GO" id="GO:0009279">
    <property type="term" value="C:cell outer membrane"/>
    <property type="evidence" value="ECO:0007669"/>
    <property type="project" value="UniProtKB-SubCell"/>
</dbReference>
<feature type="signal peptide" evidence="9">
    <location>
        <begin position="1"/>
        <end position="24"/>
    </location>
</feature>
<organism evidence="11 12">
    <name type="scientific">Parapedobacter composti</name>
    <dbReference type="NCBI Taxonomy" id="623281"/>
    <lineage>
        <taxon>Bacteria</taxon>
        <taxon>Pseudomonadati</taxon>
        <taxon>Bacteroidota</taxon>
        <taxon>Sphingobacteriia</taxon>
        <taxon>Sphingobacteriales</taxon>
        <taxon>Sphingobacteriaceae</taxon>
        <taxon>Parapedobacter</taxon>
    </lineage>
</organism>
<comment type="subcellular location">
    <subcellularLocation>
        <location evidence="1 8">Cell outer membrane</location>
        <topology evidence="1 8">Multi-pass membrane protein</topology>
    </subcellularLocation>
</comment>
<dbReference type="InterPro" id="IPR036942">
    <property type="entry name" value="Beta-barrel_TonB_sf"/>
</dbReference>
<evidence type="ECO:0000256" key="5">
    <source>
        <dbReference type="ARBA" id="ARBA00022729"/>
    </source>
</evidence>
<evidence type="ECO:0000256" key="9">
    <source>
        <dbReference type="SAM" id="SignalP"/>
    </source>
</evidence>
<reference evidence="11 12" key="1">
    <citation type="submission" date="2016-10" db="EMBL/GenBank/DDBJ databases">
        <authorList>
            <person name="de Groot N.N."/>
        </authorList>
    </citation>
    <scope>NUCLEOTIDE SEQUENCE [LARGE SCALE GENOMIC DNA]</scope>
    <source>
        <strain evidence="11 12">DSM 22900</strain>
    </source>
</reference>